<proteinExistence type="predicted"/>
<accession>A0A2G8L491</accession>
<reference evidence="4 5" key="1">
    <citation type="journal article" date="2017" name="PLoS Biol.">
        <title>The sea cucumber genome provides insights into morphological evolution and visceral regeneration.</title>
        <authorList>
            <person name="Zhang X."/>
            <person name="Sun L."/>
            <person name="Yuan J."/>
            <person name="Sun Y."/>
            <person name="Gao Y."/>
            <person name="Zhang L."/>
            <person name="Li S."/>
            <person name="Dai H."/>
            <person name="Hamel J.F."/>
            <person name="Liu C."/>
            <person name="Yu Y."/>
            <person name="Liu S."/>
            <person name="Lin W."/>
            <person name="Guo K."/>
            <person name="Jin S."/>
            <person name="Xu P."/>
            <person name="Storey K.B."/>
            <person name="Huan P."/>
            <person name="Zhang T."/>
            <person name="Zhou Y."/>
            <person name="Zhang J."/>
            <person name="Lin C."/>
            <person name="Li X."/>
            <person name="Xing L."/>
            <person name="Huo D."/>
            <person name="Sun M."/>
            <person name="Wang L."/>
            <person name="Mercier A."/>
            <person name="Li F."/>
            <person name="Yang H."/>
            <person name="Xiang J."/>
        </authorList>
    </citation>
    <scope>NUCLEOTIDE SEQUENCE [LARGE SCALE GENOMIC DNA]</scope>
    <source>
        <strain evidence="4">Shaxun</strain>
        <tissue evidence="4">Muscle</tissue>
    </source>
</reference>
<dbReference type="PROSITE" id="PS50835">
    <property type="entry name" value="IG_LIKE"/>
    <property type="match status" value="1"/>
</dbReference>
<gene>
    <name evidence="4" type="ORF">BSL78_08033</name>
</gene>
<organism evidence="4 5">
    <name type="scientific">Stichopus japonicus</name>
    <name type="common">Sea cucumber</name>
    <dbReference type="NCBI Taxonomy" id="307972"/>
    <lineage>
        <taxon>Eukaryota</taxon>
        <taxon>Metazoa</taxon>
        <taxon>Echinodermata</taxon>
        <taxon>Eleutherozoa</taxon>
        <taxon>Echinozoa</taxon>
        <taxon>Holothuroidea</taxon>
        <taxon>Aspidochirotacea</taxon>
        <taxon>Aspidochirotida</taxon>
        <taxon>Stichopodidae</taxon>
        <taxon>Apostichopus</taxon>
    </lineage>
</organism>
<keyword evidence="2" id="KW-0732">Signal</keyword>
<dbReference type="AlphaFoldDB" id="A0A2G8L491"/>
<evidence type="ECO:0000256" key="1">
    <source>
        <dbReference type="SAM" id="Phobius"/>
    </source>
</evidence>
<protein>
    <recommendedName>
        <fullName evidence="3">Ig-like domain-containing protein</fullName>
    </recommendedName>
</protein>
<keyword evidence="1" id="KW-1133">Transmembrane helix</keyword>
<evidence type="ECO:0000313" key="4">
    <source>
        <dbReference type="EMBL" id="PIK55083.1"/>
    </source>
</evidence>
<comment type="caution">
    <text evidence="4">The sequence shown here is derived from an EMBL/GenBank/DDBJ whole genome shotgun (WGS) entry which is preliminary data.</text>
</comment>
<evidence type="ECO:0000313" key="5">
    <source>
        <dbReference type="Proteomes" id="UP000230750"/>
    </source>
</evidence>
<feature type="signal peptide" evidence="2">
    <location>
        <begin position="1"/>
        <end position="21"/>
    </location>
</feature>
<keyword evidence="1" id="KW-0472">Membrane</keyword>
<evidence type="ECO:0000259" key="3">
    <source>
        <dbReference type="PROSITE" id="PS50835"/>
    </source>
</evidence>
<dbReference type="OrthoDB" id="10491205at2759"/>
<dbReference type="SUPFAM" id="SSF48726">
    <property type="entry name" value="Immunoglobulin"/>
    <property type="match status" value="2"/>
</dbReference>
<keyword evidence="1" id="KW-0812">Transmembrane</keyword>
<feature type="chain" id="PRO_5013829418" description="Ig-like domain-containing protein" evidence="2">
    <location>
        <begin position="22"/>
        <end position="410"/>
    </location>
</feature>
<feature type="transmembrane region" description="Helical" evidence="1">
    <location>
        <begin position="267"/>
        <end position="296"/>
    </location>
</feature>
<dbReference type="InterPro" id="IPR007110">
    <property type="entry name" value="Ig-like_dom"/>
</dbReference>
<dbReference type="Proteomes" id="UP000230750">
    <property type="component" value="Unassembled WGS sequence"/>
</dbReference>
<evidence type="ECO:0000256" key="2">
    <source>
        <dbReference type="SAM" id="SignalP"/>
    </source>
</evidence>
<feature type="domain" description="Ig-like" evidence="3">
    <location>
        <begin position="22"/>
        <end position="115"/>
    </location>
</feature>
<keyword evidence="5" id="KW-1185">Reference proteome</keyword>
<dbReference type="InterPro" id="IPR036179">
    <property type="entry name" value="Ig-like_dom_sf"/>
</dbReference>
<dbReference type="EMBL" id="MRZV01000226">
    <property type="protein sequence ID" value="PIK55083.1"/>
    <property type="molecule type" value="Genomic_DNA"/>
</dbReference>
<sequence length="410" mass="44581">MDYNILTIVLLSLHSASGILGSYIIDVQPMDPSVHEGSDVTLSCSSTIPGAVLTWLQVPESHLAFQTIRSSSFAGGSNLHLINGSRLPDESSSTISFLCMVNYNNEIHRKMSSVTIVPSSYPLEVQSGLVIFPSNPVAQNGTNYTITCLSPSDNRTDIGWYIPGDTITQFHSYEVEKFDNGAHLTIYLINADPNDPTISIVCLKTPSTPSTKAVTIQVVDYLLTTTESPLETKSPDHQQPTVAFTGTTFSQNSGGTDKSNLGIPITLVIIAIGIGSALAIFCIFFIFLSVYMIFLFRSQSLELLGKESSDDVFKTSPRVVDNHHPYQSVGDKDAEAAAAARDGVKQAKDGYADLRQYEEARVYMRLESKSSSKPTAAAARLEVHTTDGIYEGDIPGVQMTSFRQERSSQV</sequence>
<name>A0A2G8L491_STIJA</name>